<dbReference type="GO" id="GO:0071555">
    <property type="term" value="P:cell wall organization"/>
    <property type="evidence" value="ECO:0007669"/>
    <property type="project" value="UniProtKB-KW"/>
</dbReference>
<evidence type="ECO:0000256" key="10">
    <source>
        <dbReference type="ARBA" id="ARBA00023316"/>
    </source>
</evidence>
<evidence type="ECO:0000256" key="2">
    <source>
        <dbReference type="ARBA" id="ARBA00022519"/>
    </source>
</evidence>
<dbReference type="NCBIfam" id="TIGR02070">
    <property type="entry name" value="mono_pep_trsgly"/>
    <property type="match status" value="1"/>
</dbReference>
<keyword evidence="14" id="KW-1185">Reference proteome</keyword>
<dbReference type="Gene3D" id="1.10.3810.10">
    <property type="entry name" value="Biosynthetic peptidoglycan transglycosylase-like"/>
    <property type="match status" value="1"/>
</dbReference>
<dbReference type="SUPFAM" id="SSF53955">
    <property type="entry name" value="Lysozyme-like"/>
    <property type="match status" value="1"/>
</dbReference>
<evidence type="ECO:0000256" key="4">
    <source>
        <dbReference type="ARBA" id="ARBA00022679"/>
    </source>
</evidence>
<keyword evidence="10 11" id="KW-0961">Cell wall biogenesis/degradation</keyword>
<keyword evidence="8 11" id="KW-1133">Transmembrane helix</keyword>
<evidence type="ECO:0000256" key="1">
    <source>
        <dbReference type="ARBA" id="ARBA00022475"/>
    </source>
</evidence>
<dbReference type="EC" id="2.4.99.28" evidence="11"/>
<dbReference type="PANTHER" id="PTHR30400">
    <property type="entry name" value="MONOFUNCTIONAL BIOSYNTHETIC PEPTIDOGLYCAN TRANSGLYCOSYLASE"/>
    <property type="match status" value="1"/>
</dbReference>
<accession>A0A7X3LTU3</accession>
<keyword evidence="9 11" id="KW-0472">Membrane</keyword>
<keyword evidence="3 11" id="KW-0328">Glycosyltransferase</keyword>
<evidence type="ECO:0000256" key="11">
    <source>
        <dbReference type="HAMAP-Rule" id="MF_00766"/>
    </source>
</evidence>
<dbReference type="PANTHER" id="PTHR30400:SF0">
    <property type="entry name" value="BIOSYNTHETIC PEPTIDOGLYCAN TRANSGLYCOSYLASE"/>
    <property type="match status" value="1"/>
</dbReference>
<dbReference type="InterPro" id="IPR036950">
    <property type="entry name" value="PBP_transglycosylase"/>
</dbReference>
<comment type="similarity">
    <text evidence="11">Belongs to the glycosyltransferase 51 family.</text>
</comment>
<evidence type="ECO:0000259" key="12">
    <source>
        <dbReference type="Pfam" id="PF00912"/>
    </source>
</evidence>
<reference evidence="13 14" key="1">
    <citation type="submission" date="2019-12" db="EMBL/GenBank/DDBJ databases">
        <authorList>
            <person name="Li M."/>
        </authorList>
    </citation>
    <scope>NUCLEOTIDE SEQUENCE [LARGE SCALE GENOMIC DNA]</scope>
    <source>
        <strain evidence="13 14">GBMRC 2046</strain>
    </source>
</reference>
<evidence type="ECO:0000256" key="5">
    <source>
        <dbReference type="ARBA" id="ARBA00022692"/>
    </source>
</evidence>
<dbReference type="UniPathway" id="UPA00219"/>
<keyword evidence="2 11" id="KW-0997">Cell inner membrane</keyword>
<evidence type="ECO:0000256" key="9">
    <source>
        <dbReference type="ARBA" id="ARBA00023136"/>
    </source>
</evidence>
<evidence type="ECO:0000256" key="6">
    <source>
        <dbReference type="ARBA" id="ARBA00022960"/>
    </source>
</evidence>
<dbReference type="GO" id="GO:0009252">
    <property type="term" value="P:peptidoglycan biosynthetic process"/>
    <property type="evidence" value="ECO:0007669"/>
    <property type="project" value="UniProtKB-UniRule"/>
</dbReference>
<evidence type="ECO:0000313" key="14">
    <source>
        <dbReference type="Proteomes" id="UP000433101"/>
    </source>
</evidence>
<dbReference type="HAMAP" id="MF_00766">
    <property type="entry name" value="PGT_MtgA"/>
    <property type="match status" value="1"/>
</dbReference>
<dbReference type="GO" id="GO:0016763">
    <property type="term" value="F:pentosyltransferase activity"/>
    <property type="evidence" value="ECO:0007669"/>
    <property type="project" value="InterPro"/>
</dbReference>
<dbReference type="InterPro" id="IPR001264">
    <property type="entry name" value="Glyco_trans_51"/>
</dbReference>
<dbReference type="Pfam" id="PF00912">
    <property type="entry name" value="Transgly"/>
    <property type="match status" value="1"/>
</dbReference>
<evidence type="ECO:0000256" key="7">
    <source>
        <dbReference type="ARBA" id="ARBA00022984"/>
    </source>
</evidence>
<dbReference type="RefSeq" id="WP_160775215.1">
    <property type="nucleotide sequence ID" value="NZ_WUMV01000003.1"/>
</dbReference>
<sequence>MSKAAKVAPRTSLSRIRKWLVCIAVAILLLPVVLTIVYAVVPPVSTLMLARYASFLWVERTYVPLESISPHLIRSVVASEDAKFCIHNGVDWEALGTQIEALGEGESPRGASTITMQLAKNLFLWNDRSYVRKGLELPLALMIDAILPKRRILELYLNVAEWGEGIFGAEAASQAWFGKPASKLTAREAARLATALPSPLTRNPASPAPGHGRLARTNQARAQAVGPHVECIFSGGRE</sequence>
<dbReference type="EMBL" id="WUMV01000003">
    <property type="protein sequence ID" value="MXN64984.1"/>
    <property type="molecule type" value="Genomic_DNA"/>
</dbReference>
<keyword evidence="1 11" id="KW-1003">Cell membrane</keyword>
<dbReference type="InterPro" id="IPR011812">
    <property type="entry name" value="Pep_trsgly"/>
</dbReference>
<dbReference type="GO" id="GO:0009274">
    <property type="term" value="C:peptidoglycan-based cell wall"/>
    <property type="evidence" value="ECO:0007669"/>
    <property type="project" value="InterPro"/>
</dbReference>
<evidence type="ECO:0000256" key="8">
    <source>
        <dbReference type="ARBA" id="ARBA00022989"/>
    </source>
</evidence>
<comment type="function">
    <text evidence="11">Peptidoglycan polymerase that catalyzes glycan chain elongation from lipid-linked precursors.</text>
</comment>
<evidence type="ECO:0000313" key="13">
    <source>
        <dbReference type="EMBL" id="MXN64984.1"/>
    </source>
</evidence>
<evidence type="ECO:0000256" key="3">
    <source>
        <dbReference type="ARBA" id="ARBA00022676"/>
    </source>
</evidence>
<dbReference type="Proteomes" id="UP000433101">
    <property type="component" value="Unassembled WGS sequence"/>
</dbReference>
<comment type="pathway">
    <text evidence="11">Cell wall biogenesis; peptidoglycan biosynthesis.</text>
</comment>
<dbReference type="InterPro" id="IPR023346">
    <property type="entry name" value="Lysozyme-like_dom_sf"/>
</dbReference>
<feature type="domain" description="Glycosyl transferase family 51" evidence="12">
    <location>
        <begin position="57"/>
        <end position="207"/>
    </location>
</feature>
<organism evidence="13 14">
    <name type="scientific">Stappia sediminis</name>
    <dbReference type="NCBI Taxonomy" id="2692190"/>
    <lineage>
        <taxon>Bacteria</taxon>
        <taxon>Pseudomonadati</taxon>
        <taxon>Pseudomonadota</taxon>
        <taxon>Alphaproteobacteria</taxon>
        <taxon>Hyphomicrobiales</taxon>
        <taxon>Stappiaceae</taxon>
        <taxon>Stappia</taxon>
    </lineage>
</organism>
<protein>
    <recommendedName>
        <fullName evidence="11">Biosynthetic peptidoglycan transglycosylase</fullName>
        <ecNumber evidence="11">2.4.99.28</ecNumber>
    </recommendedName>
    <alternativeName>
        <fullName evidence="11">Glycan polymerase</fullName>
    </alternativeName>
    <alternativeName>
        <fullName evidence="11">Peptidoglycan glycosyltransferase MtgA</fullName>
        <shortName evidence="11">PGT</shortName>
    </alternativeName>
</protein>
<dbReference type="GO" id="GO:0005886">
    <property type="term" value="C:plasma membrane"/>
    <property type="evidence" value="ECO:0007669"/>
    <property type="project" value="UniProtKB-SubCell"/>
</dbReference>
<comment type="catalytic activity">
    <reaction evidence="11">
        <text>[GlcNAc-(1-&gt;4)-Mur2Ac(oyl-L-Ala-gamma-D-Glu-L-Lys-D-Ala-D-Ala)](n)-di-trans,octa-cis-undecaprenyl diphosphate + beta-D-GlcNAc-(1-&gt;4)-Mur2Ac(oyl-L-Ala-gamma-D-Glu-L-Lys-D-Ala-D-Ala)-di-trans,octa-cis-undecaprenyl diphosphate = [GlcNAc-(1-&gt;4)-Mur2Ac(oyl-L-Ala-gamma-D-Glu-L-Lys-D-Ala-D-Ala)](n+1)-di-trans,octa-cis-undecaprenyl diphosphate + di-trans,octa-cis-undecaprenyl diphosphate + H(+)</text>
        <dbReference type="Rhea" id="RHEA:23708"/>
        <dbReference type="Rhea" id="RHEA-COMP:9602"/>
        <dbReference type="Rhea" id="RHEA-COMP:9603"/>
        <dbReference type="ChEBI" id="CHEBI:15378"/>
        <dbReference type="ChEBI" id="CHEBI:58405"/>
        <dbReference type="ChEBI" id="CHEBI:60033"/>
        <dbReference type="ChEBI" id="CHEBI:78435"/>
        <dbReference type="EC" id="2.4.99.28"/>
    </reaction>
</comment>
<keyword evidence="4 11" id="KW-0808">Transferase</keyword>
<keyword evidence="7 11" id="KW-0573">Peptidoglycan synthesis</keyword>
<dbReference type="GO" id="GO:0008360">
    <property type="term" value="P:regulation of cell shape"/>
    <property type="evidence" value="ECO:0007669"/>
    <property type="project" value="UniProtKB-KW"/>
</dbReference>
<keyword evidence="6 11" id="KW-0133">Cell shape</keyword>
<comment type="caution">
    <text evidence="13">The sequence shown here is derived from an EMBL/GenBank/DDBJ whole genome shotgun (WGS) entry which is preliminary data.</text>
</comment>
<keyword evidence="5 11" id="KW-0812">Transmembrane</keyword>
<comment type="subcellular location">
    <subcellularLocation>
        <location evidence="11">Cell inner membrane</location>
        <topology evidence="11">Single-pass membrane protein</topology>
    </subcellularLocation>
</comment>
<name>A0A7X3LTU3_9HYPH</name>
<gene>
    <name evidence="11 13" type="primary">mtgA</name>
    <name evidence="13" type="ORF">GR183_08700</name>
</gene>
<proteinExistence type="inferred from homology"/>
<dbReference type="AlphaFoldDB" id="A0A7X3LTU3"/>
<dbReference type="GO" id="GO:0008955">
    <property type="term" value="F:peptidoglycan glycosyltransferase activity"/>
    <property type="evidence" value="ECO:0007669"/>
    <property type="project" value="UniProtKB-UniRule"/>
</dbReference>